<dbReference type="Gene3D" id="2.10.25.10">
    <property type="entry name" value="Laminin"/>
    <property type="match status" value="2"/>
</dbReference>
<feature type="non-terminal residue" evidence="9">
    <location>
        <position position="1"/>
    </location>
</feature>
<dbReference type="SUPFAM" id="SSF57196">
    <property type="entry name" value="EGF/Laminin"/>
    <property type="match status" value="2"/>
</dbReference>
<dbReference type="OrthoDB" id="10022113at2759"/>
<keyword evidence="4" id="KW-0732">Signal</keyword>
<evidence type="ECO:0000256" key="5">
    <source>
        <dbReference type="ARBA" id="ARBA00022734"/>
    </source>
</evidence>
<comment type="subcellular location">
    <subcellularLocation>
        <location evidence="1">Membrane</location>
        <topology evidence="1">Single-pass type I membrane protein</topology>
    </subcellularLocation>
</comment>
<evidence type="ECO:0000256" key="7">
    <source>
        <dbReference type="ARBA" id="ARBA00023136"/>
    </source>
</evidence>
<dbReference type="InterPro" id="IPR051505">
    <property type="entry name" value="C-type_lectin_domain"/>
</dbReference>
<dbReference type="SMART" id="SM00181">
    <property type="entry name" value="EGF"/>
    <property type="match status" value="2"/>
</dbReference>
<keyword evidence="2" id="KW-0245">EGF-like domain</keyword>
<dbReference type="GO" id="GO:0016020">
    <property type="term" value="C:membrane"/>
    <property type="evidence" value="ECO:0007669"/>
    <property type="project" value="UniProtKB-SubCell"/>
</dbReference>
<protein>
    <recommendedName>
        <fullName evidence="8">EGF-like domain-containing protein</fullName>
    </recommendedName>
</protein>
<dbReference type="InterPro" id="IPR000742">
    <property type="entry name" value="EGF"/>
</dbReference>
<sequence length="90" mass="9895">TEIENICDSDVCAQVCEPTDDSFKCSCFKGYILMEDGISCKPQKRALKKGGRCEQNNPCDHDCTDTGTAIKCSCRQGYELGADERTCKGK</sequence>
<dbReference type="GO" id="GO:0030246">
    <property type="term" value="F:carbohydrate binding"/>
    <property type="evidence" value="ECO:0007669"/>
    <property type="project" value="UniProtKB-KW"/>
</dbReference>
<dbReference type="Proteomes" id="UP000410492">
    <property type="component" value="Unassembled WGS sequence"/>
</dbReference>
<evidence type="ECO:0000259" key="8">
    <source>
        <dbReference type="PROSITE" id="PS01186"/>
    </source>
</evidence>
<gene>
    <name evidence="9" type="ORF">CALMAC_LOCUS540</name>
</gene>
<keyword evidence="10" id="KW-1185">Reference proteome</keyword>
<dbReference type="EMBL" id="CAACVG010000555">
    <property type="protein sequence ID" value="VEN34303.1"/>
    <property type="molecule type" value="Genomic_DNA"/>
</dbReference>
<dbReference type="AlphaFoldDB" id="A0A653BFN7"/>
<keyword evidence="5" id="KW-0430">Lectin</keyword>
<name>A0A653BFN7_CALMS</name>
<evidence type="ECO:0000256" key="6">
    <source>
        <dbReference type="ARBA" id="ARBA00022989"/>
    </source>
</evidence>
<evidence type="ECO:0000313" key="10">
    <source>
        <dbReference type="Proteomes" id="UP000410492"/>
    </source>
</evidence>
<keyword evidence="6" id="KW-1133">Transmembrane helix</keyword>
<dbReference type="PANTHER" id="PTHR14789">
    <property type="entry name" value="CHONDROLECTIN VARIANT CHODLFDELTAE"/>
    <property type="match status" value="1"/>
</dbReference>
<evidence type="ECO:0000256" key="1">
    <source>
        <dbReference type="ARBA" id="ARBA00004479"/>
    </source>
</evidence>
<dbReference type="PROSITE" id="PS01186">
    <property type="entry name" value="EGF_2"/>
    <property type="match status" value="1"/>
</dbReference>
<evidence type="ECO:0000256" key="2">
    <source>
        <dbReference type="ARBA" id="ARBA00022536"/>
    </source>
</evidence>
<feature type="non-terminal residue" evidence="9">
    <location>
        <position position="90"/>
    </location>
</feature>
<evidence type="ECO:0000313" key="9">
    <source>
        <dbReference type="EMBL" id="VEN34303.1"/>
    </source>
</evidence>
<dbReference type="InterPro" id="IPR026823">
    <property type="entry name" value="cEGF"/>
</dbReference>
<accession>A0A653BFN7</accession>
<proteinExistence type="predicted"/>
<dbReference type="PANTHER" id="PTHR14789:SF9">
    <property type="entry name" value="THROMBOMODULIN"/>
    <property type="match status" value="1"/>
</dbReference>
<evidence type="ECO:0000256" key="3">
    <source>
        <dbReference type="ARBA" id="ARBA00022692"/>
    </source>
</evidence>
<evidence type="ECO:0000256" key="4">
    <source>
        <dbReference type="ARBA" id="ARBA00022729"/>
    </source>
</evidence>
<keyword evidence="7" id="KW-0472">Membrane</keyword>
<feature type="domain" description="EGF-like" evidence="8">
    <location>
        <begin position="72"/>
        <end position="87"/>
    </location>
</feature>
<dbReference type="Pfam" id="PF12662">
    <property type="entry name" value="cEGF"/>
    <property type="match status" value="2"/>
</dbReference>
<organism evidence="9 10">
    <name type="scientific">Callosobruchus maculatus</name>
    <name type="common">Southern cowpea weevil</name>
    <name type="synonym">Pulse bruchid</name>
    <dbReference type="NCBI Taxonomy" id="64391"/>
    <lineage>
        <taxon>Eukaryota</taxon>
        <taxon>Metazoa</taxon>
        <taxon>Ecdysozoa</taxon>
        <taxon>Arthropoda</taxon>
        <taxon>Hexapoda</taxon>
        <taxon>Insecta</taxon>
        <taxon>Pterygota</taxon>
        <taxon>Neoptera</taxon>
        <taxon>Endopterygota</taxon>
        <taxon>Coleoptera</taxon>
        <taxon>Polyphaga</taxon>
        <taxon>Cucujiformia</taxon>
        <taxon>Chrysomeloidea</taxon>
        <taxon>Chrysomelidae</taxon>
        <taxon>Bruchinae</taxon>
        <taxon>Bruchini</taxon>
        <taxon>Callosobruchus</taxon>
    </lineage>
</organism>
<reference evidence="9 10" key="1">
    <citation type="submission" date="2019-01" db="EMBL/GenBank/DDBJ databases">
        <authorList>
            <person name="Sayadi A."/>
        </authorList>
    </citation>
    <scope>NUCLEOTIDE SEQUENCE [LARGE SCALE GENOMIC DNA]</scope>
</reference>
<keyword evidence="3" id="KW-0812">Transmembrane</keyword>